<dbReference type="InterPro" id="IPR013216">
    <property type="entry name" value="Methyltransf_11"/>
</dbReference>
<dbReference type="InterPro" id="IPR050508">
    <property type="entry name" value="Methyltransf_Superfamily"/>
</dbReference>
<dbReference type="Proteomes" id="UP000694001">
    <property type="component" value="Chromosome"/>
</dbReference>
<sequence>MEAEEYALMDAAEDRMWWYRALHALVLRALARTPFPPGLPLLDAGCGTGGLLRRIARAMAEGALPARPLAGFDIATEAIRRARAKVPEARLLLATVNDLPFAQKSLGAVVSLDVLCHRAVDERRALAEFRRVLAPGGVLVLNMPAHQWLFSAHDRRVHTRERYSRPLLRARLEAAGFRVAELLHWNSLLFPLMVVQRRLLSRGGGGAASPQGRSDVALFPPPIEAMFRTIAAAERGLIALGVRFPLGGSLLAVAVKP</sequence>
<evidence type="ECO:0000313" key="2">
    <source>
        <dbReference type="EMBL" id="QXM24566.1"/>
    </source>
</evidence>
<dbReference type="GO" id="GO:0008757">
    <property type="term" value="F:S-adenosylmethionine-dependent methyltransferase activity"/>
    <property type="evidence" value="ECO:0007669"/>
    <property type="project" value="InterPro"/>
</dbReference>
<evidence type="ECO:0000313" key="3">
    <source>
        <dbReference type="Proteomes" id="UP000694001"/>
    </source>
</evidence>
<dbReference type="GO" id="GO:0032259">
    <property type="term" value="P:methylation"/>
    <property type="evidence" value="ECO:0007669"/>
    <property type="project" value="UniProtKB-KW"/>
</dbReference>
<evidence type="ECO:0000259" key="1">
    <source>
        <dbReference type="Pfam" id="PF08241"/>
    </source>
</evidence>
<accession>A0A975YJF4</accession>
<proteinExistence type="predicted"/>
<protein>
    <submittedName>
        <fullName evidence="2">Class I SAM-dependent methyltransferase</fullName>
    </submittedName>
</protein>
<dbReference type="CDD" id="cd02440">
    <property type="entry name" value="AdoMet_MTases"/>
    <property type="match status" value="1"/>
</dbReference>
<keyword evidence="2" id="KW-0489">Methyltransferase</keyword>
<dbReference type="RefSeq" id="WP_218285623.1">
    <property type="nucleotide sequence ID" value="NZ_CP076448.1"/>
</dbReference>
<name>A0A975YJF4_9PROT</name>
<gene>
    <name evidence="2" type="ORF">KO353_15225</name>
</gene>
<reference evidence="2" key="1">
    <citation type="submission" date="2021-06" db="EMBL/GenBank/DDBJ databases">
        <title>Elioraea tepida, sp. nov., a moderately thermophilic aerobic anoxygenic phototrophic bacterium isolated from an alkaline siliceous hot spring mat community in Yellowstone National Park, WY, USA.</title>
        <authorList>
            <person name="Saini M.K."/>
            <person name="Yoshida S."/>
            <person name="Sebastian A."/>
            <person name="Hirose S."/>
            <person name="Hara E."/>
            <person name="Tamaki H."/>
            <person name="Soulier N.T."/>
            <person name="Albert I."/>
            <person name="Hanada S."/>
            <person name="Bryant D.A."/>
            <person name="Tank M."/>
        </authorList>
    </citation>
    <scope>NUCLEOTIDE SEQUENCE</scope>
    <source>
        <strain evidence="2">MS-P2</strain>
    </source>
</reference>
<feature type="domain" description="Methyltransferase type 11" evidence="1">
    <location>
        <begin position="42"/>
        <end position="141"/>
    </location>
</feature>
<dbReference type="Pfam" id="PF08241">
    <property type="entry name" value="Methyltransf_11"/>
    <property type="match status" value="1"/>
</dbReference>
<dbReference type="KEGG" id="elio:KO353_15225"/>
<dbReference type="PANTHER" id="PTHR42912">
    <property type="entry name" value="METHYLTRANSFERASE"/>
    <property type="match status" value="1"/>
</dbReference>
<keyword evidence="3" id="KW-1185">Reference proteome</keyword>
<keyword evidence="2" id="KW-0808">Transferase</keyword>
<dbReference type="EMBL" id="CP076448">
    <property type="protein sequence ID" value="QXM24566.1"/>
    <property type="molecule type" value="Genomic_DNA"/>
</dbReference>
<dbReference type="AlphaFoldDB" id="A0A975YJF4"/>
<organism evidence="2 3">
    <name type="scientific">Elioraea tepida</name>
    <dbReference type="NCBI Taxonomy" id="2843330"/>
    <lineage>
        <taxon>Bacteria</taxon>
        <taxon>Pseudomonadati</taxon>
        <taxon>Pseudomonadota</taxon>
        <taxon>Alphaproteobacteria</taxon>
        <taxon>Acetobacterales</taxon>
        <taxon>Elioraeaceae</taxon>
        <taxon>Elioraea</taxon>
    </lineage>
</organism>